<keyword evidence="3" id="KW-1185">Reference proteome</keyword>
<evidence type="ECO:0000256" key="1">
    <source>
        <dbReference type="SAM" id="Phobius"/>
    </source>
</evidence>
<feature type="transmembrane region" description="Helical" evidence="1">
    <location>
        <begin position="68"/>
        <end position="87"/>
    </location>
</feature>
<feature type="transmembrane region" description="Helical" evidence="1">
    <location>
        <begin position="12"/>
        <end position="36"/>
    </location>
</feature>
<gene>
    <name evidence="2" type="ORF">HZS54_13810</name>
</gene>
<dbReference type="Proteomes" id="UP000509346">
    <property type="component" value="Chromosome"/>
</dbReference>
<feature type="transmembrane region" description="Helical" evidence="1">
    <location>
        <begin position="42"/>
        <end position="61"/>
    </location>
</feature>
<dbReference type="AlphaFoldDB" id="A0A7D5TC45"/>
<evidence type="ECO:0000313" key="3">
    <source>
        <dbReference type="Proteomes" id="UP000509346"/>
    </source>
</evidence>
<keyword evidence="1" id="KW-0472">Membrane</keyword>
<keyword evidence="1" id="KW-1133">Transmembrane helix</keyword>
<feature type="transmembrane region" description="Helical" evidence="1">
    <location>
        <begin position="93"/>
        <end position="113"/>
    </location>
</feature>
<name>A0A7D5TC45_9EURY</name>
<evidence type="ECO:0000313" key="2">
    <source>
        <dbReference type="EMBL" id="QLH82629.1"/>
    </source>
</evidence>
<reference evidence="2 3" key="1">
    <citation type="submission" date="2020-07" db="EMBL/GenBank/DDBJ databases">
        <title>Halosimplex litoreum sp. nov. and Halosimplex rubrum sp. nov., isolated from different salt environments.</title>
        <authorList>
            <person name="Cui H."/>
        </authorList>
    </citation>
    <scope>NUCLEOTIDE SEQUENCE [LARGE SCALE GENOMIC DNA]</scope>
    <source>
        <strain evidence="2 3">R2</strain>
    </source>
</reference>
<dbReference type="RefSeq" id="WP_179917700.1">
    <property type="nucleotide sequence ID" value="NZ_CP058909.1"/>
</dbReference>
<dbReference type="KEGG" id="hpel:HZS54_13810"/>
<organism evidence="2 3">
    <name type="scientific">Halosimplex pelagicum</name>
    <dbReference type="NCBI Taxonomy" id="869886"/>
    <lineage>
        <taxon>Archaea</taxon>
        <taxon>Methanobacteriati</taxon>
        <taxon>Methanobacteriota</taxon>
        <taxon>Stenosarchaea group</taxon>
        <taxon>Halobacteria</taxon>
        <taxon>Halobacteriales</taxon>
        <taxon>Haloarculaceae</taxon>
        <taxon>Halosimplex</taxon>
    </lineage>
</organism>
<protein>
    <submittedName>
        <fullName evidence="2">Uncharacterized protein</fullName>
    </submittedName>
</protein>
<dbReference type="EMBL" id="CP058909">
    <property type="protein sequence ID" value="QLH82629.1"/>
    <property type="molecule type" value="Genomic_DNA"/>
</dbReference>
<accession>A0A7D5TC45</accession>
<sequence>MNVDDALVRRAIVAWWALLAVGWLALAVTDATGALAFDLEDLALGLAVVVGGAGVVVLAGTDEQARRLAGALLVVGGTALVVTTVGVTGLPVASGTLSLVADLTILGAMLLVLSNRLGGADDSSV</sequence>
<keyword evidence="1" id="KW-0812">Transmembrane</keyword>
<proteinExistence type="predicted"/>
<dbReference type="GeneID" id="56083685"/>